<reference evidence="2" key="1">
    <citation type="journal article" date="2023" name="G3 (Bethesda)">
        <title>A reference genome for the long-term kleptoplast-retaining sea slug Elysia crispata morphotype clarki.</title>
        <authorList>
            <person name="Eastman K.E."/>
            <person name="Pendleton A.L."/>
            <person name="Shaikh M.A."/>
            <person name="Suttiyut T."/>
            <person name="Ogas R."/>
            <person name="Tomko P."/>
            <person name="Gavelis G."/>
            <person name="Widhalm J.R."/>
            <person name="Wisecaver J.H."/>
        </authorList>
    </citation>
    <scope>NUCLEOTIDE SEQUENCE</scope>
    <source>
        <strain evidence="2">ECLA1</strain>
    </source>
</reference>
<proteinExistence type="predicted"/>
<feature type="region of interest" description="Disordered" evidence="1">
    <location>
        <begin position="1"/>
        <end position="20"/>
    </location>
</feature>
<keyword evidence="3" id="KW-1185">Reference proteome</keyword>
<dbReference type="EMBL" id="JAWDGP010002221">
    <property type="protein sequence ID" value="KAK3784662.1"/>
    <property type="molecule type" value="Genomic_DNA"/>
</dbReference>
<gene>
    <name evidence="2" type="ORF">RRG08_054786</name>
</gene>
<feature type="compositionally biased region" description="Basic and acidic residues" evidence="1">
    <location>
        <begin position="1"/>
        <end position="10"/>
    </location>
</feature>
<evidence type="ECO:0000313" key="3">
    <source>
        <dbReference type="Proteomes" id="UP001283361"/>
    </source>
</evidence>
<accession>A0AAE1ADG9</accession>
<sequence length="71" mass="8034">MSIEFRKELEPSLSKPANTLGAPSVIDRSIRVVSLDRIFYSVASSGKLTFRLWVTQILPSDLDLDHVSFWP</sequence>
<dbReference type="AlphaFoldDB" id="A0AAE1ADG9"/>
<organism evidence="2 3">
    <name type="scientific">Elysia crispata</name>
    <name type="common">lettuce slug</name>
    <dbReference type="NCBI Taxonomy" id="231223"/>
    <lineage>
        <taxon>Eukaryota</taxon>
        <taxon>Metazoa</taxon>
        <taxon>Spiralia</taxon>
        <taxon>Lophotrochozoa</taxon>
        <taxon>Mollusca</taxon>
        <taxon>Gastropoda</taxon>
        <taxon>Heterobranchia</taxon>
        <taxon>Euthyneura</taxon>
        <taxon>Panpulmonata</taxon>
        <taxon>Sacoglossa</taxon>
        <taxon>Placobranchoidea</taxon>
        <taxon>Plakobranchidae</taxon>
        <taxon>Elysia</taxon>
    </lineage>
</organism>
<evidence type="ECO:0000256" key="1">
    <source>
        <dbReference type="SAM" id="MobiDB-lite"/>
    </source>
</evidence>
<protein>
    <submittedName>
        <fullName evidence="2">Uncharacterized protein</fullName>
    </submittedName>
</protein>
<evidence type="ECO:0000313" key="2">
    <source>
        <dbReference type="EMBL" id="KAK3784662.1"/>
    </source>
</evidence>
<comment type="caution">
    <text evidence="2">The sequence shown here is derived from an EMBL/GenBank/DDBJ whole genome shotgun (WGS) entry which is preliminary data.</text>
</comment>
<dbReference type="Proteomes" id="UP001283361">
    <property type="component" value="Unassembled WGS sequence"/>
</dbReference>
<name>A0AAE1ADG9_9GAST</name>